<dbReference type="PANTHER" id="PTHR47652">
    <property type="entry name" value="MITOCHONDRIAL IMPORT INNER MEMBRANE TRANSLOCASE SUBUNIT TIM44"/>
    <property type="match status" value="1"/>
</dbReference>
<feature type="region of interest" description="Disordered" evidence="1">
    <location>
        <begin position="1"/>
        <end position="46"/>
    </location>
</feature>
<sequence>MNTAPQPNAKPYTDGVPPERAAQRPDSPANPATPPAYPEETSSGEIRADIARTRSEMDGTLDQLGERLRPAALIDDAADFAKSWFGLGTTSAAARTTAQPVYEERVLEDGTRVQVRQEGTVASGPADLLGFGDVYKSGSKLISTVGDAIRENPTATAICAAGLAYAFFEDPLKKTARRQYRRWTYEGNPEPRQYSGSYVDARTGLPYSENYGAGYRNPRATSSDSSSSGGSWSDAAGHWYDEAGNQIAAAGTSVANSLSAAVSSVSGAFSSGAEATADTAASAGATVQRYAANTSRDVTVQAGRVTDTATGALLHAGSKAKDGTFSAAQTSADAAGNVYDKATGALLYAGSSAAEAARSAGKNVKVTAGNVYDATSDTLLHAGAEAKDGVVKAGETFADAAGNVYHATTGAFLYAGSAAAHAAREAGRSVKVTAGNVYDAATGALLHAGSEVKDGAYHAADYVADCTGNCYHATTGALLYSGSAIADAARSASSSVSHFAEDAYHSAGALGHQALEKTVDGYEATKDRFDRGVQENPLAVGLGFLAAGLLAGFVVPRTRAENRLMGPSRDRLVDQAGHSAEAVLHQAKQSAAQAMGMTLDEMERQGLTPKDLVDKAAHLAQNAGRQMGSDLSHAAKAEGLDPAGLKGRASAVADAATSGAKMAAAEVADKAASEAQNVEGQAESEADHLKGKAESKAQNVADAAKNKVRETVNA</sequence>
<dbReference type="InterPro" id="IPR022062">
    <property type="entry name" value="DUF3618"/>
</dbReference>
<feature type="compositionally biased region" description="Basic and acidic residues" evidence="1">
    <location>
        <begin position="704"/>
        <end position="714"/>
    </location>
</feature>
<proteinExistence type="predicted"/>
<dbReference type="RefSeq" id="WP_171184124.1">
    <property type="nucleotide sequence ID" value="NZ_WTPX01000017.1"/>
</dbReference>
<comment type="caution">
    <text evidence="2">The sequence shown here is derived from an EMBL/GenBank/DDBJ whole genome shotgun (WGS) entry which is preliminary data.</text>
</comment>
<feature type="compositionally biased region" description="Basic and acidic residues" evidence="1">
    <location>
        <begin position="685"/>
        <end position="695"/>
    </location>
</feature>
<evidence type="ECO:0000256" key="1">
    <source>
        <dbReference type="SAM" id="MobiDB-lite"/>
    </source>
</evidence>
<accession>A0ABX1V9Q6</accession>
<dbReference type="EMBL" id="WTPX01000017">
    <property type="protein sequence ID" value="NNJ24793.1"/>
    <property type="molecule type" value="Genomic_DNA"/>
</dbReference>
<dbReference type="PANTHER" id="PTHR47652:SF3">
    <property type="entry name" value="MITOCHONDRIAL IMPORT INNER MEMBRANE TRANSLOCASE SUBUNIT TIM44"/>
    <property type="match status" value="1"/>
</dbReference>
<feature type="region of interest" description="Disordered" evidence="1">
    <location>
        <begin position="674"/>
        <end position="714"/>
    </location>
</feature>
<dbReference type="Pfam" id="PF12277">
    <property type="entry name" value="DUF3618"/>
    <property type="match status" value="1"/>
</dbReference>
<gene>
    <name evidence="2" type="ORF">LzC2_08530</name>
</gene>
<organism evidence="2 3">
    <name type="scientific">Alienimonas chondri</name>
    <dbReference type="NCBI Taxonomy" id="2681879"/>
    <lineage>
        <taxon>Bacteria</taxon>
        <taxon>Pseudomonadati</taxon>
        <taxon>Planctomycetota</taxon>
        <taxon>Planctomycetia</taxon>
        <taxon>Planctomycetales</taxon>
        <taxon>Planctomycetaceae</taxon>
        <taxon>Alienimonas</taxon>
    </lineage>
</organism>
<dbReference type="Proteomes" id="UP000609651">
    <property type="component" value="Unassembled WGS sequence"/>
</dbReference>
<name>A0ABX1V9Q6_9PLAN</name>
<protein>
    <submittedName>
        <fullName evidence="2">Uncharacterized protein</fullName>
    </submittedName>
</protein>
<keyword evidence="3" id="KW-1185">Reference proteome</keyword>
<evidence type="ECO:0000313" key="2">
    <source>
        <dbReference type="EMBL" id="NNJ24793.1"/>
    </source>
</evidence>
<reference evidence="2 3" key="1">
    <citation type="journal article" date="2020" name="Syst. Appl. Microbiol.">
        <title>Alienimonas chondri sp. nov., a novel planctomycete isolated from the biofilm of the red alga Chondrus crispus.</title>
        <authorList>
            <person name="Vitorino I."/>
            <person name="Albuquerque L."/>
            <person name="Wiegand S."/>
            <person name="Kallscheuer N."/>
            <person name="da Costa M.S."/>
            <person name="Lobo-da-Cunha A."/>
            <person name="Jogler C."/>
            <person name="Lage O.M."/>
        </authorList>
    </citation>
    <scope>NUCLEOTIDE SEQUENCE [LARGE SCALE GENOMIC DNA]</scope>
    <source>
        <strain evidence="2 3">LzC2</strain>
    </source>
</reference>
<evidence type="ECO:0000313" key="3">
    <source>
        <dbReference type="Proteomes" id="UP000609651"/>
    </source>
</evidence>